<accession>A0AA40ATT6</accession>
<dbReference type="PANTHER" id="PTHR39602:SF2">
    <property type="entry name" value="ACW-9"/>
    <property type="match status" value="1"/>
</dbReference>
<reference evidence="2" key="1">
    <citation type="submission" date="2023-06" db="EMBL/GenBank/DDBJ databases">
        <title>Genome-scale phylogeny and comparative genomics of the fungal order Sordariales.</title>
        <authorList>
            <consortium name="Lawrence Berkeley National Laboratory"/>
            <person name="Hensen N."/>
            <person name="Bonometti L."/>
            <person name="Westerberg I."/>
            <person name="Brannstrom I.O."/>
            <person name="Guillou S."/>
            <person name="Cros-Aarteil S."/>
            <person name="Calhoun S."/>
            <person name="Haridas S."/>
            <person name="Kuo A."/>
            <person name="Mondo S."/>
            <person name="Pangilinan J."/>
            <person name="Riley R."/>
            <person name="LaButti K."/>
            <person name="Andreopoulos B."/>
            <person name="Lipzen A."/>
            <person name="Chen C."/>
            <person name="Yanf M."/>
            <person name="Daum C."/>
            <person name="Ng V."/>
            <person name="Clum A."/>
            <person name="Steindorff A."/>
            <person name="Ohm R."/>
            <person name="Martin F."/>
            <person name="Silar P."/>
            <person name="Natvig D."/>
            <person name="Lalanne C."/>
            <person name="Gautier V."/>
            <person name="Ament-velasquez S.L."/>
            <person name="Kruys A."/>
            <person name="Hutchinson M.I."/>
            <person name="Powell A.J."/>
            <person name="Barry K."/>
            <person name="Miller A.N."/>
            <person name="Grigoriev I.V."/>
            <person name="Debuchy R."/>
            <person name="Gladieux P."/>
            <person name="Thoren M.H."/>
            <person name="Johannesson H."/>
        </authorList>
    </citation>
    <scope>NUCLEOTIDE SEQUENCE</scope>
    <source>
        <strain evidence="2">SMH2392-1A</strain>
    </source>
</reference>
<keyword evidence="1" id="KW-0472">Membrane</keyword>
<dbReference type="EMBL" id="JAUIRO010000003">
    <property type="protein sequence ID" value="KAK0721856.1"/>
    <property type="molecule type" value="Genomic_DNA"/>
</dbReference>
<name>A0AA40ATT6_9PEZI</name>
<organism evidence="2 3">
    <name type="scientific">Lasiosphaeria miniovina</name>
    <dbReference type="NCBI Taxonomy" id="1954250"/>
    <lineage>
        <taxon>Eukaryota</taxon>
        <taxon>Fungi</taxon>
        <taxon>Dikarya</taxon>
        <taxon>Ascomycota</taxon>
        <taxon>Pezizomycotina</taxon>
        <taxon>Sordariomycetes</taxon>
        <taxon>Sordariomycetidae</taxon>
        <taxon>Sordariales</taxon>
        <taxon>Lasiosphaeriaceae</taxon>
        <taxon>Lasiosphaeria</taxon>
    </lineage>
</organism>
<evidence type="ECO:0000256" key="1">
    <source>
        <dbReference type="SAM" id="Phobius"/>
    </source>
</evidence>
<evidence type="ECO:0000313" key="3">
    <source>
        <dbReference type="Proteomes" id="UP001172101"/>
    </source>
</evidence>
<dbReference type="GeneID" id="85324816"/>
<keyword evidence="1" id="KW-0812">Transmembrane</keyword>
<dbReference type="PANTHER" id="PTHR39602">
    <property type="entry name" value="ACW-9"/>
    <property type="match status" value="1"/>
</dbReference>
<keyword evidence="3" id="KW-1185">Reference proteome</keyword>
<protein>
    <recommendedName>
        <fullName evidence="4">Small secreted protein</fullName>
    </recommendedName>
</protein>
<evidence type="ECO:0008006" key="4">
    <source>
        <dbReference type="Google" id="ProtNLM"/>
    </source>
</evidence>
<dbReference type="RefSeq" id="XP_060297780.1">
    <property type="nucleotide sequence ID" value="XM_060441546.1"/>
</dbReference>
<proteinExistence type="predicted"/>
<feature type="transmembrane region" description="Helical" evidence="1">
    <location>
        <begin position="50"/>
        <end position="69"/>
    </location>
</feature>
<gene>
    <name evidence="2" type="ORF">B0T26DRAFT_700470</name>
</gene>
<sequence length="195" mass="20559">MWSTLSNTKIIIITSITISQHSTSLASTTITFNHAKPQDYNINNTINMYFTSILGFLAATTALAAPALSSRADGSVSAMADVPQWTIKSFTRSCNAADTSCNVSFGVDTHLAAVTSCAYTVTGSPASRATTGGISCGPYTVSSGWSGQFGPGNGFTTWAVVDQAKRLIVWPAYQDRELVNGVAVTPDKSYAPQNI</sequence>
<dbReference type="AlphaFoldDB" id="A0AA40ATT6"/>
<comment type="caution">
    <text evidence="2">The sequence shown here is derived from an EMBL/GenBank/DDBJ whole genome shotgun (WGS) entry which is preliminary data.</text>
</comment>
<evidence type="ECO:0000313" key="2">
    <source>
        <dbReference type="EMBL" id="KAK0721856.1"/>
    </source>
</evidence>
<keyword evidence="1" id="KW-1133">Transmembrane helix</keyword>
<dbReference type="Proteomes" id="UP001172101">
    <property type="component" value="Unassembled WGS sequence"/>
</dbReference>